<comment type="subcellular location">
    <subcellularLocation>
        <location evidence="2">Nucleus</location>
    </subcellularLocation>
</comment>
<sequence length="247" mass="28437">MASSSSFGHPAGLRALSWGHDQDNEDPLREPRTLETIYLKAEETEYARRQKFMISPFVEKTMRWGFKFEDYMTAGAESDLDEVLNTFEEFDVMYKSVLGDMSIVYGAEMDAVLEGSRKPFRPEDFVEFKTTKEMQHERQRINFARFKLIKWWCQSFLVGIPSIICGYRDNNGFVGSVKELELKGIPKMTGVDWRPNVCMGFLKNFFYALKQGLIDTPNVVYNVSCEAPGCDIRVIQTDLDMSHVLPT</sequence>
<protein>
    <recommendedName>
        <fullName evidence="2">Decapping nuclease</fullName>
        <ecNumber evidence="2">3.6.1.-</ecNumber>
    </recommendedName>
</protein>
<keyword evidence="5" id="KW-1185">Reference proteome</keyword>
<name>A0A7T8KGK6_CALRO</name>
<dbReference type="GO" id="GO:0034353">
    <property type="term" value="F:mRNA 5'-diphosphatase activity"/>
    <property type="evidence" value="ECO:0007669"/>
    <property type="project" value="TreeGrafter"/>
</dbReference>
<keyword evidence="2" id="KW-0694">RNA-binding</keyword>
<evidence type="ECO:0000313" key="5">
    <source>
        <dbReference type="Proteomes" id="UP000595437"/>
    </source>
</evidence>
<dbReference type="GO" id="GO:0000166">
    <property type="term" value="F:nucleotide binding"/>
    <property type="evidence" value="ECO:0007669"/>
    <property type="project" value="UniProtKB-KW"/>
</dbReference>
<comment type="similarity">
    <text evidence="1 2">Belongs to the DXO/Dom3Z family.</text>
</comment>
<keyword evidence="2" id="KW-0378">Hydrolase</keyword>
<evidence type="ECO:0000259" key="3">
    <source>
        <dbReference type="Pfam" id="PF08652"/>
    </source>
</evidence>
<dbReference type="OrthoDB" id="10020793at2759"/>
<comment type="cofactor">
    <cofactor evidence="2">
        <name>a divalent metal cation</name>
        <dbReference type="ChEBI" id="CHEBI:60240"/>
    </cofactor>
</comment>
<keyword evidence="2" id="KW-0547">Nucleotide-binding</keyword>
<organism evidence="4 5">
    <name type="scientific">Caligus rogercresseyi</name>
    <name type="common">Sea louse</name>
    <dbReference type="NCBI Taxonomy" id="217165"/>
    <lineage>
        <taxon>Eukaryota</taxon>
        <taxon>Metazoa</taxon>
        <taxon>Ecdysozoa</taxon>
        <taxon>Arthropoda</taxon>
        <taxon>Crustacea</taxon>
        <taxon>Multicrustacea</taxon>
        <taxon>Hexanauplia</taxon>
        <taxon>Copepoda</taxon>
        <taxon>Siphonostomatoida</taxon>
        <taxon>Caligidae</taxon>
        <taxon>Caligus</taxon>
    </lineage>
</organism>
<keyword evidence="2" id="KW-0479">Metal-binding</keyword>
<keyword evidence="2" id="KW-0539">Nucleus</keyword>
<comment type="function">
    <text evidence="2">Decapping enzyme for NAD-capped RNAs: specifically hydrolyzes the nicotinamide adenine dinucleotide (NAD) cap from a subset of RNAs by removing the entire NAD moiety from the 5'-end of an NAD-capped RNA.</text>
</comment>
<dbReference type="PANTHER" id="PTHR12395">
    <property type="entry name" value="DOM-3 RELATED"/>
    <property type="match status" value="1"/>
</dbReference>
<accession>A0A7T8KGK6</accession>
<dbReference type="Proteomes" id="UP000595437">
    <property type="component" value="Chromosome 5"/>
</dbReference>
<gene>
    <name evidence="4" type="ORF">FKW44_008682</name>
</gene>
<dbReference type="EMBL" id="CP045894">
    <property type="protein sequence ID" value="QQP55480.1"/>
    <property type="molecule type" value="Genomic_DNA"/>
</dbReference>
<dbReference type="GO" id="GO:0005829">
    <property type="term" value="C:cytosol"/>
    <property type="evidence" value="ECO:0007669"/>
    <property type="project" value="TreeGrafter"/>
</dbReference>
<evidence type="ECO:0000256" key="2">
    <source>
        <dbReference type="RuleBase" id="RU367113"/>
    </source>
</evidence>
<dbReference type="GO" id="GO:0004518">
    <property type="term" value="F:nuclease activity"/>
    <property type="evidence" value="ECO:0007669"/>
    <property type="project" value="UniProtKB-KW"/>
</dbReference>
<feature type="domain" description="RAI1-like" evidence="3">
    <location>
        <begin position="35"/>
        <end position="238"/>
    </location>
</feature>
<reference evidence="5" key="1">
    <citation type="submission" date="2021-01" db="EMBL/GenBank/DDBJ databases">
        <title>Caligus Genome Assembly.</title>
        <authorList>
            <person name="Gallardo-Escarate C."/>
        </authorList>
    </citation>
    <scope>NUCLEOTIDE SEQUENCE [LARGE SCALE GENOMIC DNA]</scope>
</reference>
<dbReference type="Pfam" id="PF08652">
    <property type="entry name" value="RAI1"/>
    <property type="match status" value="1"/>
</dbReference>
<dbReference type="InterPro" id="IPR039039">
    <property type="entry name" value="RAI1-like_fam"/>
</dbReference>
<evidence type="ECO:0000256" key="1">
    <source>
        <dbReference type="ARBA" id="ARBA00006562"/>
    </source>
</evidence>
<proteinExistence type="inferred from homology"/>
<evidence type="ECO:0000313" key="4">
    <source>
        <dbReference type="EMBL" id="QQP55480.1"/>
    </source>
</evidence>
<dbReference type="PANTHER" id="PTHR12395:SF9">
    <property type="entry name" value="DECAPPING AND EXORIBONUCLEASE PROTEIN"/>
    <property type="match status" value="1"/>
</dbReference>
<dbReference type="GO" id="GO:0003723">
    <property type="term" value="F:RNA binding"/>
    <property type="evidence" value="ECO:0007669"/>
    <property type="project" value="UniProtKB-KW"/>
</dbReference>
<keyword evidence="2" id="KW-0540">Nuclease</keyword>
<dbReference type="GO" id="GO:0005634">
    <property type="term" value="C:nucleus"/>
    <property type="evidence" value="ECO:0007669"/>
    <property type="project" value="UniProtKB-SubCell"/>
</dbReference>
<dbReference type="GO" id="GO:0000956">
    <property type="term" value="P:nuclear-transcribed mRNA catabolic process"/>
    <property type="evidence" value="ECO:0007669"/>
    <property type="project" value="TreeGrafter"/>
</dbReference>
<dbReference type="AlphaFoldDB" id="A0A7T8KGK6"/>
<dbReference type="InterPro" id="IPR013961">
    <property type="entry name" value="RAI1"/>
</dbReference>
<feature type="non-terminal residue" evidence="4">
    <location>
        <position position="247"/>
    </location>
</feature>
<dbReference type="EC" id="3.6.1.-" evidence="2"/>
<dbReference type="GO" id="GO:0110155">
    <property type="term" value="P:NAD-cap decapping"/>
    <property type="evidence" value="ECO:0007669"/>
    <property type="project" value="TreeGrafter"/>
</dbReference>
<dbReference type="GO" id="GO:0046872">
    <property type="term" value="F:metal ion binding"/>
    <property type="evidence" value="ECO:0007669"/>
    <property type="project" value="UniProtKB-KW"/>
</dbReference>